<evidence type="ECO:0000313" key="2">
    <source>
        <dbReference type="EMBL" id="CAF1524014.1"/>
    </source>
</evidence>
<gene>
    <name evidence="2" type="ORF">KQP761_LOCUS15868</name>
</gene>
<feature type="chain" id="PRO_5032684701" evidence="1">
    <location>
        <begin position="21"/>
        <end position="199"/>
    </location>
</feature>
<dbReference type="EMBL" id="CAJNOW010007841">
    <property type="protein sequence ID" value="CAF1524014.1"/>
    <property type="molecule type" value="Genomic_DNA"/>
</dbReference>
<evidence type="ECO:0000313" key="3">
    <source>
        <dbReference type="Proteomes" id="UP000663834"/>
    </source>
</evidence>
<dbReference type="Proteomes" id="UP000663834">
    <property type="component" value="Unassembled WGS sequence"/>
</dbReference>
<feature type="signal peptide" evidence="1">
    <location>
        <begin position="1"/>
        <end position="20"/>
    </location>
</feature>
<evidence type="ECO:0000256" key="1">
    <source>
        <dbReference type="SAM" id="SignalP"/>
    </source>
</evidence>
<sequence>MLMIYSAIFTLFLTPRFSAAIAVYIGNLTVGAPSTGNLSVGAPSTRNLIVGAPSTRNLSVGAPSTPVIYNARRSRIRCTVFRSQPSGPTLTSTPITVGRKKYHLVKEVTYNMGTGTAAAIIQKIQCGNLVVNAPFANVTSPVKNWEFRVERNQIVSVGPSSYRTQHRIRHRIKHRIWHRIKHRTQWYTRRYTRQYTQQQ</sequence>
<organism evidence="2 3">
    <name type="scientific">Rotaria magnacalcarata</name>
    <dbReference type="NCBI Taxonomy" id="392030"/>
    <lineage>
        <taxon>Eukaryota</taxon>
        <taxon>Metazoa</taxon>
        <taxon>Spiralia</taxon>
        <taxon>Gnathifera</taxon>
        <taxon>Rotifera</taxon>
        <taxon>Eurotatoria</taxon>
        <taxon>Bdelloidea</taxon>
        <taxon>Philodinida</taxon>
        <taxon>Philodinidae</taxon>
        <taxon>Rotaria</taxon>
    </lineage>
</organism>
<reference evidence="2" key="1">
    <citation type="submission" date="2021-02" db="EMBL/GenBank/DDBJ databases">
        <authorList>
            <person name="Nowell W R."/>
        </authorList>
    </citation>
    <scope>NUCLEOTIDE SEQUENCE</scope>
</reference>
<accession>A0A815UZT9</accession>
<proteinExistence type="predicted"/>
<keyword evidence="1" id="KW-0732">Signal</keyword>
<protein>
    <submittedName>
        <fullName evidence="2">Uncharacterized protein</fullName>
    </submittedName>
</protein>
<name>A0A815UZT9_9BILA</name>
<dbReference type="AlphaFoldDB" id="A0A815UZT9"/>
<comment type="caution">
    <text evidence="2">The sequence shown here is derived from an EMBL/GenBank/DDBJ whole genome shotgun (WGS) entry which is preliminary data.</text>
</comment>